<evidence type="ECO:0000313" key="2">
    <source>
        <dbReference type="EMBL" id="KAF3558611.1"/>
    </source>
</evidence>
<comment type="caution">
    <text evidence="2">The sequence shown here is derived from an EMBL/GenBank/DDBJ whole genome shotgun (WGS) entry which is preliminary data.</text>
</comment>
<dbReference type="Gene3D" id="1.10.287.1490">
    <property type="match status" value="1"/>
</dbReference>
<dbReference type="EMBL" id="QGKX02000996">
    <property type="protein sequence ID" value="KAF3558611.1"/>
    <property type="molecule type" value="Genomic_DNA"/>
</dbReference>
<dbReference type="Proteomes" id="UP000712600">
    <property type="component" value="Unassembled WGS sequence"/>
</dbReference>
<gene>
    <name evidence="2" type="ORF">F2Q69_00016111</name>
</gene>
<name>A0A8S9R7B0_BRACR</name>
<evidence type="ECO:0000256" key="1">
    <source>
        <dbReference type="SAM" id="Coils"/>
    </source>
</evidence>
<protein>
    <submittedName>
        <fullName evidence="2">Uncharacterized protein</fullName>
    </submittedName>
</protein>
<feature type="coiled-coil region" evidence="1">
    <location>
        <begin position="83"/>
        <end position="127"/>
    </location>
</feature>
<evidence type="ECO:0000313" key="3">
    <source>
        <dbReference type="Proteomes" id="UP000712600"/>
    </source>
</evidence>
<keyword evidence="1" id="KW-0175">Coiled coil</keyword>
<proteinExistence type="predicted"/>
<dbReference type="AlphaFoldDB" id="A0A8S9R7B0"/>
<feature type="coiled-coil region" evidence="1">
    <location>
        <begin position="15"/>
        <end position="59"/>
    </location>
</feature>
<accession>A0A8S9R7B0</accession>
<organism evidence="2 3">
    <name type="scientific">Brassica cretica</name>
    <name type="common">Mustard</name>
    <dbReference type="NCBI Taxonomy" id="69181"/>
    <lineage>
        <taxon>Eukaryota</taxon>
        <taxon>Viridiplantae</taxon>
        <taxon>Streptophyta</taxon>
        <taxon>Embryophyta</taxon>
        <taxon>Tracheophyta</taxon>
        <taxon>Spermatophyta</taxon>
        <taxon>Magnoliopsida</taxon>
        <taxon>eudicotyledons</taxon>
        <taxon>Gunneridae</taxon>
        <taxon>Pentapetalae</taxon>
        <taxon>rosids</taxon>
        <taxon>malvids</taxon>
        <taxon>Brassicales</taxon>
        <taxon>Brassicaceae</taxon>
        <taxon>Brassiceae</taxon>
        <taxon>Brassica</taxon>
    </lineage>
</organism>
<sequence length="145" mass="16814">MVGMDDGLHYRHPWVVGVQEEIEILSKRVEEAEQVIKGVWNLNKRIETLEEQVRNFSGQVDYLTVEVADLEKDDGLHYRHPWVVGVQEEIEILSKRVEEAEQVIKGVWNLNKRIETLEEQVRNLCGQVDYLTVEVADLEKVTGMS</sequence>
<reference evidence="2" key="1">
    <citation type="submission" date="2019-12" db="EMBL/GenBank/DDBJ databases">
        <title>Genome sequencing and annotation of Brassica cretica.</title>
        <authorList>
            <person name="Studholme D.J."/>
            <person name="Sarris P."/>
        </authorList>
    </citation>
    <scope>NUCLEOTIDE SEQUENCE</scope>
    <source>
        <strain evidence="2">PFS-109/04</strain>
        <tissue evidence="2">Leaf</tissue>
    </source>
</reference>